<protein>
    <submittedName>
        <fullName evidence="1">Uncharacterized protein</fullName>
    </submittedName>
</protein>
<evidence type="ECO:0000313" key="2">
    <source>
        <dbReference type="Proteomes" id="UP000598971"/>
    </source>
</evidence>
<comment type="caution">
    <text evidence="1">The sequence shown here is derived from an EMBL/GenBank/DDBJ whole genome shotgun (WGS) entry which is preliminary data.</text>
</comment>
<dbReference type="Proteomes" id="UP000598971">
    <property type="component" value="Unassembled WGS sequence"/>
</dbReference>
<sequence length="153" mass="17123">MKTKICIVTVLTFCLAACTKTEFNTKPTLEFKSSNSLVFQRGQLVEFVLKFTDKEGDIQNNLYIEEVTKDESCPDNNFNTNETIPVSVPQTANSEGEILVKYYYGINDPNAIIPTLPGPKCQRNDTCVFRFALVDKASNSSDTISSPQLVFVY</sequence>
<name>A0A8J8FA83_9BACT</name>
<dbReference type="AlphaFoldDB" id="A0A8J8FA83"/>
<gene>
    <name evidence="1" type="ORF">GD597_02030</name>
</gene>
<evidence type="ECO:0000313" key="1">
    <source>
        <dbReference type="EMBL" id="NNV54221.1"/>
    </source>
</evidence>
<reference evidence="1" key="1">
    <citation type="submission" date="2019-10" db="EMBL/GenBank/DDBJ databases">
        <title>Draft genome sequence of Panacibacter sp. KCS-6.</title>
        <authorList>
            <person name="Yim K.J."/>
        </authorList>
    </citation>
    <scope>NUCLEOTIDE SEQUENCE</scope>
    <source>
        <strain evidence="1">KCS-6</strain>
    </source>
</reference>
<dbReference type="EMBL" id="WHPF01000002">
    <property type="protein sequence ID" value="NNV54221.1"/>
    <property type="molecule type" value="Genomic_DNA"/>
</dbReference>
<organism evidence="1 2">
    <name type="scientific">Limnovirga soli</name>
    <dbReference type="NCBI Taxonomy" id="2656915"/>
    <lineage>
        <taxon>Bacteria</taxon>
        <taxon>Pseudomonadati</taxon>
        <taxon>Bacteroidota</taxon>
        <taxon>Chitinophagia</taxon>
        <taxon>Chitinophagales</taxon>
        <taxon>Chitinophagaceae</taxon>
        <taxon>Limnovirga</taxon>
    </lineage>
</organism>
<keyword evidence="2" id="KW-1185">Reference proteome</keyword>
<accession>A0A8J8FA83</accession>
<dbReference type="RefSeq" id="WP_171606151.1">
    <property type="nucleotide sequence ID" value="NZ_WHPF01000002.1"/>
</dbReference>
<proteinExistence type="predicted"/>